<proteinExistence type="predicted"/>
<keyword evidence="2" id="KW-1185">Reference proteome</keyword>
<accession>A0A1R1X907</accession>
<dbReference type="EMBL" id="LSSM01006286">
    <property type="protein sequence ID" value="OMJ11089.1"/>
    <property type="molecule type" value="Genomic_DNA"/>
</dbReference>
<evidence type="ECO:0000313" key="2">
    <source>
        <dbReference type="Proteomes" id="UP000187429"/>
    </source>
</evidence>
<comment type="caution">
    <text evidence="1">The sequence shown here is derived from an EMBL/GenBank/DDBJ whole genome shotgun (WGS) entry which is preliminary data.</text>
</comment>
<gene>
    <name evidence="1" type="ORF">AYI69_g9984</name>
</gene>
<evidence type="ECO:0000313" key="1">
    <source>
        <dbReference type="EMBL" id="OMJ11089.1"/>
    </source>
</evidence>
<protein>
    <submittedName>
        <fullName evidence="1">Uncharacterized protein</fullName>
    </submittedName>
</protein>
<dbReference type="Proteomes" id="UP000187429">
    <property type="component" value="Unassembled WGS sequence"/>
</dbReference>
<dbReference type="AlphaFoldDB" id="A0A1R1X907"/>
<reference evidence="2" key="1">
    <citation type="submission" date="2017-01" db="EMBL/GenBank/DDBJ databases">
        <authorList>
            <person name="Wang Y."/>
            <person name="White M."/>
            <person name="Kvist S."/>
            <person name="Moncalvo J.-M."/>
        </authorList>
    </citation>
    <scope>NUCLEOTIDE SEQUENCE [LARGE SCALE GENOMIC DNA]</scope>
    <source>
        <strain evidence="2">ID-206-W2</strain>
    </source>
</reference>
<name>A0A1R1X907_9FUNG</name>
<sequence>MVVGGVYFLALEGNINSQILAYSHNPIFVEFSANYKGSGRMYLVSSVACRSSDDFDNSAVSLENAIPAKILEISFPRVGISDTPRKFTLSFMYPFLDIGSTAEASNNWLDFCSGSTTTSFHTSDVTP</sequence>
<organism evidence="1 2">
    <name type="scientific">Smittium culicis</name>
    <dbReference type="NCBI Taxonomy" id="133412"/>
    <lineage>
        <taxon>Eukaryota</taxon>
        <taxon>Fungi</taxon>
        <taxon>Fungi incertae sedis</taxon>
        <taxon>Zoopagomycota</taxon>
        <taxon>Kickxellomycotina</taxon>
        <taxon>Harpellomycetes</taxon>
        <taxon>Harpellales</taxon>
        <taxon>Legeriomycetaceae</taxon>
        <taxon>Smittium</taxon>
    </lineage>
</organism>